<keyword evidence="1" id="KW-0732">Signal</keyword>
<protein>
    <recommendedName>
        <fullName evidence="4">DUF5642 domain-containing protein</fullName>
    </recommendedName>
</protein>
<proteinExistence type="predicted"/>
<name>A0ABN1XV83_9ACTN</name>
<evidence type="ECO:0000256" key="1">
    <source>
        <dbReference type="SAM" id="SignalP"/>
    </source>
</evidence>
<feature type="signal peptide" evidence="1">
    <location>
        <begin position="1"/>
        <end position="25"/>
    </location>
</feature>
<accession>A0ABN1XV83</accession>
<gene>
    <name evidence="2" type="ORF">GCM10009639_19680</name>
</gene>
<comment type="caution">
    <text evidence="2">The sequence shown here is derived from an EMBL/GenBank/DDBJ whole genome shotgun (WGS) entry which is preliminary data.</text>
</comment>
<dbReference type="RefSeq" id="WP_344331547.1">
    <property type="nucleotide sequence ID" value="NZ_BAAAKJ010000099.1"/>
</dbReference>
<organism evidence="2 3">
    <name type="scientific">Kitasatospora putterlickiae</name>
    <dbReference type="NCBI Taxonomy" id="221725"/>
    <lineage>
        <taxon>Bacteria</taxon>
        <taxon>Bacillati</taxon>
        <taxon>Actinomycetota</taxon>
        <taxon>Actinomycetes</taxon>
        <taxon>Kitasatosporales</taxon>
        <taxon>Streptomycetaceae</taxon>
        <taxon>Kitasatospora</taxon>
    </lineage>
</organism>
<reference evidence="2 3" key="1">
    <citation type="journal article" date="2019" name="Int. J. Syst. Evol. Microbiol.">
        <title>The Global Catalogue of Microorganisms (GCM) 10K type strain sequencing project: providing services to taxonomists for standard genome sequencing and annotation.</title>
        <authorList>
            <consortium name="The Broad Institute Genomics Platform"/>
            <consortium name="The Broad Institute Genome Sequencing Center for Infectious Disease"/>
            <person name="Wu L."/>
            <person name="Ma J."/>
        </authorList>
    </citation>
    <scope>NUCLEOTIDE SEQUENCE [LARGE SCALE GENOMIC DNA]</scope>
    <source>
        <strain evidence="2 3">JCM 12393</strain>
    </source>
</reference>
<evidence type="ECO:0000313" key="3">
    <source>
        <dbReference type="Proteomes" id="UP001499863"/>
    </source>
</evidence>
<dbReference type="Proteomes" id="UP001499863">
    <property type="component" value="Unassembled WGS sequence"/>
</dbReference>
<evidence type="ECO:0000313" key="2">
    <source>
        <dbReference type="EMBL" id="GAA1390659.1"/>
    </source>
</evidence>
<keyword evidence="3" id="KW-1185">Reference proteome</keyword>
<dbReference type="PROSITE" id="PS51257">
    <property type="entry name" value="PROKAR_LIPOPROTEIN"/>
    <property type="match status" value="1"/>
</dbReference>
<feature type="chain" id="PRO_5045429625" description="DUF5642 domain-containing protein" evidence="1">
    <location>
        <begin position="26"/>
        <end position="234"/>
    </location>
</feature>
<sequence>MTTNRKSALVPLALAGLLLGTAACASSGGTDGASGGGTLSFAKLKSTVRGLGPDPSCPFGLDLAGALKATGIERGVTPDSGTGKPVRAEVVPAEEALPGPTGGTPGPAVATLPARPEHIQVWCSYNAGATPVEIGVVAAPAEKVAVNLALPYIQQAGDLTTEELFTVSAEQPAPGQAKTAPGPGSIAIARVAVAGKGDLALLVGQGTEASSPDAALTGEPLRALAEKLAAQLHV</sequence>
<dbReference type="EMBL" id="BAAAKJ010000099">
    <property type="protein sequence ID" value="GAA1390659.1"/>
    <property type="molecule type" value="Genomic_DNA"/>
</dbReference>
<evidence type="ECO:0008006" key="4">
    <source>
        <dbReference type="Google" id="ProtNLM"/>
    </source>
</evidence>